<reference evidence="4" key="1">
    <citation type="journal article" date="2019" name="Int. J. Syst. Evol. Microbiol.">
        <title>The Global Catalogue of Microorganisms (GCM) 10K type strain sequencing project: providing services to taxonomists for standard genome sequencing and annotation.</title>
        <authorList>
            <consortium name="The Broad Institute Genomics Platform"/>
            <consortium name="The Broad Institute Genome Sequencing Center for Infectious Disease"/>
            <person name="Wu L."/>
            <person name="Ma J."/>
        </authorList>
    </citation>
    <scope>NUCLEOTIDE SEQUENCE [LARGE SCALE GENOMIC DNA]</scope>
    <source>
        <strain evidence="4">JCM 17388</strain>
    </source>
</reference>
<evidence type="ECO:0000256" key="1">
    <source>
        <dbReference type="ARBA" id="ARBA00022679"/>
    </source>
</evidence>
<dbReference type="RefSeq" id="WP_344917869.1">
    <property type="nucleotide sequence ID" value="NZ_BAABAQ010000003.1"/>
</dbReference>
<dbReference type="Proteomes" id="UP001501251">
    <property type="component" value="Unassembled WGS sequence"/>
</dbReference>
<organism evidence="3 4">
    <name type="scientific">Streptosporangium oxazolinicum</name>
    <dbReference type="NCBI Taxonomy" id="909287"/>
    <lineage>
        <taxon>Bacteria</taxon>
        <taxon>Bacillati</taxon>
        <taxon>Actinomycetota</taxon>
        <taxon>Actinomycetes</taxon>
        <taxon>Streptosporangiales</taxon>
        <taxon>Streptosporangiaceae</taxon>
        <taxon>Streptosporangium</taxon>
    </lineage>
</organism>
<dbReference type="PANTHER" id="PTHR12526">
    <property type="entry name" value="GLYCOSYLTRANSFERASE"/>
    <property type="match status" value="1"/>
</dbReference>
<keyword evidence="1" id="KW-0808">Transferase</keyword>
<dbReference type="Pfam" id="PF00534">
    <property type="entry name" value="Glycos_transf_1"/>
    <property type="match status" value="1"/>
</dbReference>
<feature type="domain" description="Glycosyl transferase family 1" evidence="2">
    <location>
        <begin position="240"/>
        <end position="399"/>
    </location>
</feature>
<evidence type="ECO:0000313" key="3">
    <source>
        <dbReference type="EMBL" id="GAA4188589.1"/>
    </source>
</evidence>
<dbReference type="Gene3D" id="3.40.50.2000">
    <property type="entry name" value="Glycogen Phosphorylase B"/>
    <property type="match status" value="2"/>
</dbReference>
<evidence type="ECO:0000313" key="4">
    <source>
        <dbReference type="Proteomes" id="UP001501251"/>
    </source>
</evidence>
<sequence length="424" mass="45629">MITPRRRLVIVVRADPVICGHSGEARNLAEVALTRGFDDVRLLTWPIPALQAAGLPLKPLDRLLPYSPGITVERPEAVGDYRVPDGRYQAGLTGRLVELLAEPVPTTCLSMYIVPHASVVMDAVTAARAAGFAPDVHTVVKAVGSDVTNVIRSCLREGRFGAATVLFTTFLANDEVVAVSEYTREEIIASAEQVDAHCGTGFAEQCRRRVTVSYPPIDAGAFLDLDPARVDAALAGRGLEREGYILFLSRVTRAKGVHDLLAAYGRMRCRSQVKLVVVGTGPALEEIQALAKEDDRVVVLTDVDDHEKPLLMRGCAAYALPTKPEPDFVETFGIALAEKMLAGGGPIITTMTGGTLEAVGDTAVIVEPRDVDGLAAAVDRVVLDMSAAERQDLERRARARAMAFDRTAVFDGLFPRRELAAEAH</sequence>
<proteinExistence type="predicted"/>
<name>A0ABP8ARB2_9ACTN</name>
<evidence type="ECO:0000259" key="2">
    <source>
        <dbReference type="Pfam" id="PF00534"/>
    </source>
</evidence>
<dbReference type="EMBL" id="BAABAQ010000003">
    <property type="protein sequence ID" value="GAA4188589.1"/>
    <property type="molecule type" value="Genomic_DNA"/>
</dbReference>
<keyword evidence="4" id="KW-1185">Reference proteome</keyword>
<comment type="caution">
    <text evidence="3">The sequence shown here is derived from an EMBL/GenBank/DDBJ whole genome shotgun (WGS) entry which is preliminary data.</text>
</comment>
<protein>
    <recommendedName>
        <fullName evidence="2">Glycosyl transferase family 1 domain-containing protein</fullName>
    </recommendedName>
</protein>
<dbReference type="InterPro" id="IPR001296">
    <property type="entry name" value="Glyco_trans_1"/>
</dbReference>
<accession>A0ABP8ARB2</accession>
<gene>
    <name evidence="3" type="ORF">GCM10022252_24120</name>
</gene>
<dbReference type="SUPFAM" id="SSF53756">
    <property type="entry name" value="UDP-Glycosyltransferase/glycogen phosphorylase"/>
    <property type="match status" value="1"/>
</dbReference>